<evidence type="ECO:0000256" key="3">
    <source>
        <dbReference type="ARBA" id="ARBA00023163"/>
    </source>
</evidence>
<dbReference type="GO" id="GO:0000976">
    <property type="term" value="F:transcription cis-regulatory region binding"/>
    <property type="evidence" value="ECO:0007669"/>
    <property type="project" value="TreeGrafter"/>
</dbReference>
<dbReference type="Pfam" id="PF00440">
    <property type="entry name" value="TetR_N"/>
    <property type="match status" value="1"/>
</dbReference>
<dbReference type="Pfam" id="PF17932">
    <property type="entry name" value="TetR_C_24"/>
    <property type="match status" value="1"/>
</dbReference>
<dbReference type="Gene3D" id="1.10.357.10">
    <property type="entry name" value="Tetracycline Repressor, domain 2"/>
    <property type="match status" value="1"/>
</dbReference>
<organism evidence="6 7">
    <name type="scientific">Kocuria coralli</name>
    <dbReference type="NCBI Taxonomy" id="1461025"/>
    <lineage>
        <taxon>Bacteria</taxon>
        <taxon>Bacillati</taxon>
        <taxon>Actinomycetota</taxon>
        <taxon>Actinomycetes</taxon>
        <taxon>Micrococcales</taxon>
        <taxon>Micrococcaceae</taxon>
        <taxon>Kocuria</taxon>
    </lineage>
</organism>
<keyword evidence="2 4" id="KW-0238">DNA-binding</keyword>
<protein>
    <submittedName>
        <fullName evidence="6">TetR/AcrR family transcriptional regulator</fullName>
    </submittedName>
</protein>
<feature type="DNA-binding region" description="H-T-H motif" evidence="4">
    <location>
        <begin position="38"/>
        <end position="57"/>
    </location>
</feature>
<keyword evidence="7" id="KW-1185">Reference proteome</keyword>
<dbReference type="EMBL" id="SZWF01000007">
    <property type="protein sequence ID" value="KAA9394327.1"/>
    <property type="molecule type" value="Genomic_DNA"/>
</dbReference>
<dbReference type="InterPro" id="IPR009057">
    <property type="entry name" value="Homeodomain-like_sf"/>
</dbReference>
<dbReference type="InterPro" id="IPR001647">
    <property type="entry name" value="HTH_TetR"/>
</dbReference>
<evidence type="ECO:0000256" key="1">
    <source>
        <dbReference type="ARBA" id="ARBA00023015"/>
    </source>
</evidence>
<dbReference type="OrthoDB" id="3190535at2"/>
<keyword evidence="1" id="KW-0805">Transcription regulation</keyword>
<dbReference type="SUPFAM" id="SSF48498">
    <property type="entry name" value="Tetracyclin repressor-like, C-terminal domain"/>
    <property type="match status" value="1"/>
</dbReference>
<evidence type="ECO:0000256" key="2">
    <source>
        <dbReference type="ARBA" id="ARBA00023125"/>
    </source>
</evidence>
<dbReference type="InterPro" id="IPR036271">
    <property type="entry name" value="Tet_transcr_reg_TetR-rel_C_sf"/>
</dbReference>
<gene>
    <name evidence="6" type="ORF">FCK90_07590</name>
</gene>
<evidence type="ECO:0000313" key="6">
    <source>
        <dbReference type="EMBL" id="KAA9394327.1"/>
    </source>
</evidence>
<dbReference type="AlphaFoldDB" id="A0A5J5KX31"/>
<dbReference type="PROSITE" id="PS50977">
    <property type="entry name" value="HTH_TETR_2"/>
    <property type="match status" value="1"/>
</dbReference>
<proteinExistence type="predicted"/>
<evidence type="ECO:0000313" key="7">
    <source>
        <dbReference type="Proteomes" id="UP000325957"/>
    </source>
</evidence>
<dbReference type="InterPro" id="IPR050109">
    <property type="entry name" value="HTH-type_TetR-like_transc_reg"/>
</dbReference>
<dbReference type="SUPFAM" id="SSF46689">
    <property type="entry name" value="Homeodomain-like"/>
    <property type="match status" value="1"/>
</dbReference>
<reference evidence="6 7" key="1">
    <citation type="submission" date="2019-05" db="EMBL/GenBank/DDBJ databases">
        <title>Kocuria coralli sp. nov., a novel actinobacterium isolated from coral reef seawater.</title>
        <authorList>
            <person name="Li J."/>
        </authorList>
    </citation>
    <scope>NUCLEOTIDE SEQUENCE [LARGE SCALE GENOMIC DNA]</scope>
    <source>
        <strain evidence="6 7">SCSIO 13007</strain>
    </source>
</reference>
<accession>A0A5J5KX31</accession>
<dbReference type="Gene3D" id="1.10.10.60">
    <property type="entry name" value="Homeodomain-like"/>
    <property type="match status" value="1"/>
</dbReference>
<evidence type="ECO:0000259" key="5">
    <source>
        <dbReference type="PROSITE" id="PS50977"/>
    </source>
</evidence>
<dbReference type="PANTHER" id="PTHR30055:SF234">
    <property type="entry name" value="HTH-TYPE TRANSCRIPTIONAL REGULATOR BETI"/>
    <property type="match status" value="1"/>
</dbReference>
<comment type="caution">
    <text evidence="6">The sequence shown here is derived from an EMBL/GenBank/DDBJ whole genome shotgun (WGS) entry which is preliminary data.</text>
</comment>
<dbReference type="GO" id="GO:0003700">
    <property type="term" value="F:DNA-binding transcription factor activity"/>
    <property type="evidence" value="ECO:0007669"/>
    <property type="project" value="TreeGrafter"/>
</dbReference>
<keyword evidence="3" id="KW-0804">Transcription</keyword>
<dbReference type="InterPro" id="IPR041490">
    <property type="entry name" value="KstR2_TetR_C"/>
</dbReference>
<dbReference type="PANTHER" id="PTHR30055">
    <property type="entry name" value="HTH-TYPE TRANSCRIPTIONAL REGULATOR RUTR"/>
    <property type="match status" value="1"/>
</dbReference>
<dbReference type="PRINTS" id="PR00455">
    <property type="entry name" value="HTHTETR"/>
</dbReference>
<name>A0A5J5KX31_9MICC</name>
<dbReference type="RefSeq" id="WP_158033698.1">
    <property type="nucleotide sequence ID" value="NZ_ML708616.1"/>
</dbReference>
<sequence length="201" mass="22313">MTTTQPAAVRRGRPGYDREQLLQVCVEVFNQHGYDATSMGKLAEHLGITKSAIYHHVSSKEELLELSLNRALDSLEAEYDAVHARPLPAVERLELVLRGSVRVLVEQMPYVTLLLRVRGNSEVEITALQRRRRFTRQVGELIAQAQDDGDIRTDISAVAAPRLLMGMVNSMVDWYRPTGIGGPEEVADTVAKIALDGLRAP</sequence>
<dbReference type="Proteomes" id="UP000325957">
    <property type="component" value="Unassembled WGS sequence"/>
</dbReference>
<evidence type="ECO:0000256" key="4">
    <source>
        <dbReference type="PROSITE-ProRule" id="PRU00335"/>
    </source>
</evidence>
<feature type="domain" description="HTH tetR-type" evidence="5">
    <location>
        <begin position="15"/>
        <end position="75"/>
    </location>
</feature>